<evidence type="ECO:0000313" key="3">
    <source>
        <dbReference type="Proteomes" id="UP000503088"/>
    </source>
</evidence>
<name>A0A7D4BH00_9BACL</name>
<accession>A0A7D4BH00</accession>
<feature type="transmembrane region" description="Helical" evidence="1">
    <location>
        <begin position="6"/>
        <end position="24"/>
    </location>
</feature>
<dbReference type="KEGG" id="kpul:GXN76_05915"/>
<keyword evidence="1" id="KW-0812">Transmembrane</keyword>
<reference evidence="2 3" key="1">
    <citation type="submission" date="2020-01" db="EMBL/GenBank/DDBJ databases">
        <authorList>
            <person name="Gulvik C.A."/>
            <person name="Batra D.G."/>
        </authorList>
    </citation>
    <scope>NUCLEOTIDE SEQUENCE [LARGE SCALE GENOMIC DNA]</scope>
    <source>
        <strain evidence="2 3">W9323</strain>
    </source>
</reference>
<feature type="transmembrane region" description="Helical" evidence="1">
    <location>
        <begin position="40"/>
        <end position="62"/>
    </location>
</feature>
<sequence>MVYFYVGAFILCILSLIWTVILGFNQKHESGRFSDSKMKFVLLTSIYLVVFAIASIAVGIYLRMV</sequence>
<gene>
    <name evidence="2" type="ORF">GXN76_05915</name>
</gene>
<keyword evidence="3" id="KW-1185">Reference proteome</keyword>
<dbReference type="RefSeq" id="WP_173221376.1">
    <property type="nucleotide sequence ID" value="NZ_CP048104.1"/>
</dbReference>
<evidence type="ECO:0000313" key="2">
    <source>
        <dbReference type="EMBL" id="QKG84055.1"/>
    </source>
</evidence>
<protein>
    <submittedName>
        <fullName evidence="2">Uncharacterized protein</fullName>
    </submittedName>
</protein>
<keyword evidence="1" id="KW-0472">Membrane</keyword>
<evidence type="ECO:0000256" key="1">
    <source>
        <dbReference type="SAM" id="Phobius"/>
    </source>
</evidence>
<dbReference type="Proteomes" id="UP000503088">
    <property type="component" value="Chromosome"/>
</dbReference>
<organism evidence="2 3">
    <name type="scientific">Kroppenstedtia pulmonis</name>
    <dbReference type="NCBI Taxonomy" id="1380685"/>
    <lineage>
        <taxon>Bacteria</taxon>
        <taxon>Bacillati</taxon>
        <taxon>Bacillota</taxon>
        <taxon>Bacilli</taxon>
        <taxon>Bacillales</taxon>
        <taxon>Thermoactinomycetaceae</taxon>
        <taxon>Kroppenstedtia</taxon>
    </lineage>
</organism>
<dbReference type="EMBL" id="CP048104">
    <property type="protein sequence ID" value="QKG84055.1"/>
    <property type="molecule type" value="Genomic_DNA"/>
</dbReference>
<keyword evidence="1" id="KW-1133">Transmembrane helix</keyword>
<dbReference type="AlphaFoldDB" id="A0A7D4BH00"/>
<proteinExistence type="predicted"/>